<feature type="compositionally biased region" description="Basic and acidic residues" evidence="1">
    <location>
        <begin position="637"/>
        <end position="649"/>
    </location>
</feature>
<evidence type="ECO:0000256" key="3">
    <source>
        <dbReference type="SAM" id="SignalP"/>
    </source>
</evidence>
<keyword evidence="2" id="KW-1133">Transmembrane helix</keyword>
<dbReference type="InterPro" id="IPR008928">
    <property type="entry name" value="6-hairpin_glycosidase_sf"/>
</dbReference>
<feature type="chain" id="PRO_5003471997" description="Mannosylglycerate hydrolase MGH1-like glycoside hydrolase domain-containing protein" evidence="3">
    <location>
        <begin position="19"/>
        <end position="720"/>
    </location>
</feature>
<dbReference type="InterPro" id="IPR012341">
    <property type="entry name" value="6hp_glycosidase-like_sf"/>
</dbReference>
<dbReference type="Proteomes" id="UP000002640">
    <property type="component" value="Unassembled WGS sequence"/>
</dbReference>
<dbReference type="OMA" id="VIMCVEL"/>
<dbReference type="KEGG" id="psoj:PHYSODRAFT_492444"/>
<protein>
    <recommendedName>
        <fullName evidence="4">Mannosylglycerate hydrolase MGH1-like glycoside hydrolase domain-containing protein</fullName>
    </recommendedName>
</protein>
<evidence type="ECO:0000259" key="4">
    <source>
        <dbReference type="Pfam" id="PF22422"/>
    </source>
</evidence>
<evidence type="ECO:0000313" key="6">
    <source>
        <dbReference type="Proteomes" id="UP000002640"/>
    </source>
</evidence>
<feature type="compositionally biased region" description="Acidic residues" evidence="1">
    <location>
        <begin position="677"/>
        <end position="688"/>
    </location>
</feature>
<dbReference type="AlphaFoldDB" id="G4Z9Z7"/>
<name>G4Z9Z7_PHYSP</name>
<dbReference type="SUPFAM" id="SSF48208">
    <property type="entry name" value="Six-hairpin glycosidases"/>
    <property type="match status" value="1"/>
</dbReference>
<keyword evidence="6" id="KW-1185">Reference proteome</keyword>
<dbReference type="EMBL" id="JH159153">
    <property type="protein sequence ID" value="EGZ20546.1"/>
    <property type="molecule type" value="Genomic_DNA"/>
</dbReference>
<dbReference type="SMR" id="G4Z9Z7"/>
<sequence length="720" mass="78878">MQQLVRLLVAACVATAMAATPCDERKLERDAVLLLAEHVDVELGGVGAGKRDVVGFQYLKPADALLAAQALAHEDFNQAATQVQRILQYQKPNGLLPHLVYGPSVPSDWRWIPSNRTFHPGPAFWQQAAPEEQHQAQASSSRLLNTSTISAPPVAADVAWEIFRLAPYDSVLGVRTTAVQFLCHVYEPLMKLQKHLFSTRRGPAPYSLLTARHPWETFSSLSPHWRDFLAELKSAPDYDTVVGSIPEEARTRFANGAISVLSAEDAVENLYEPMIYIAGHQRHGGGSDIYDLASFALDSVAAAAADDSETPQFGVEDVEFNALALRSALGLVNIGRVLVEHSSVCTGFTLTEKDLLKDMEELRAMARGLEGALIGNNSTQGLWSISSDFFADSSRVSMTSVHSLRGFLPGYAVELDDDKKMLLMKHFLSEPGSFSFFCTQFPASFFACPEGDPSAGTGSMDDHPPARTWILYNYYLERGFARNKFPGLADYVRNKTRDMVCEAAMPTRTSLAWFPFSLATSEPAPTAFALAYDSRDAAPVEVFDDNYLGSTLAAAVLLNVLLPAVTPPPSPDTPPIDHRILSVIMCVELVVAFGVAMSCFLFSVYFVANRPRETRLSPASAARRRSSAGIGGKKPRDKLDRRRDMDDRSASGSSWADRYSESSYSDYSPPSGQSPYELEESLISEEDEHYGSFDEAEQQQTPSNAAWKAAKSALAAISPW</sequence>
<keyword evidence="2" id="KW-0472">Membrane</keyword>
<dbReference type="Gene3D" id="1.50.10.10">
    <property type="match status" value="1"/>
</dbReference>
<feature type="transmembrane region" description="Helical" evidence="2">
    <location>
        <begin position="580"/>
        <end position="608"/>
    </location>
</feature>
<dbReference type="InterPro" id="IPR054491">
    <property type="entry name" value="MGH1-like_GH"/>
</dbReference>
<organism evidence="5 6">
    <name type="scientific">Phytophthora sojae (strain P6497)</name>
    <name type="common">Soybean stem and root rot agent</name>
    <name type="synonym">Phytophthora megasperma f. sp. glycines</name>
    <dbReference type="NCBI Taxonomy" id="1094619"/>
    <lineage>
        <taxon>Eukaryota</taxon>
        <taxon>Sar</taxon>
        <taxon>Stramenopiles</taxon>
        <taxon>Oomycota</taxon>
        <taxon>Peronosporomycetes</taxon>
        <taxon>Peronosporales</taxon>
        <taxon>Peronosporaceae</taxon>
        <taxon>Phytophthora</taxon>
    </lineage>
</organism>
<feature type="signal peptide" evidence="3">
    <location>
        <begin position="1"/>
        <end position="18"/>
    </location>
</feature>
<keyword evidence="2" id="KW-0812">Transmembrane</keyword>
<dbReference type="RefSeq" id="XP_009523263.1">
    <property type="nucleotide sequence ID" value="XM_009524968.1"/>
</dbReference>
<feature type="compositionally biased region" description="Low complexity" evidence="1">
    <location>
        <begin position="661"/>
        <end position="676"/>
    </location>
</feature>
<feature type="region of interest" description="Disordered" evidence="1">
    <location>
        <begin position="616"/>
        <end position="707"/>
    </location>
</feature>
<dbReference type="InParanoid" id="G4Z9Z7"/>
<keyword evidence="3" id="KW-0732">Signal</keyword>
<dbReference type="GeneID" id="20656820"/>
<accession>G4Z9Z7</accession>
<dbReference type="GO" id="GO:0005975">
    <property type="term" value="P:carbohydrate metabolic process"/>
    <property type="evidence" value="ECO:0007669"/>
    <property type="project" value="InterPro"/>
</dbReference>
<dbReference type="Pfam" id="PF22422">
    <property type="entry name" value="MGH1-like_GH"/>
    <property type="match status" value="1"/>
</dbReference>
<gene>
    <name evidence="5" type="ORF">PHYSODRAFT_492444</name>
</gene>
<proteinExistence type="predicted"/>
<feature type="domain" description="Mannosylglycerate hydrolase MGH1-like glycoside hydrolase" evidence="4">
    <location>
        <begin position="61"/>
        <end position="432"/>
    </location>
</feature>
<reference evidence="5 6" key="1">
    <citation type="journal article" date="2006" name="Science">
        <title>Phytophthora genome sequences uncover evolutionary origins and mechanisms of pathogenesis.</title>
        <authorList>
            <person name="Tyler B.M."/>
            <person name="Tripathy S."/>
            <person name="Zhang X."/>
            <person name="Dehal P."/>
            <person name="Jiang R.H."/>
            <person name="Aerts A."/>
            <person name="Arredondo F.D."/>
            <person name="Baxter L."/>
            <person name="Bensasson D."/>
            <person name="Beynon J.L."/>
            <person name="Chapman J."/>
            <person name="Damasceno C.M."/>
            <person name="Dorrance A.E."/>
            <person name="Dou D."/>
            <person name="Dickerman A.W."/>
            <person name="Dubchak I.L."/>
            <person name="Garbelotto M."/>
            <person name="Gijzen M."/>
            <person name="Gordon S.G."/>
            <person name="Govers F."/>
            <person name="Grunwald N.J."/>
            <person name="Huang W."/>
            <person name="Ivors K.L."/>
            <person name="Jones R.W."/>
            <person name="Kamoun S."/>
            <person name="Krampis K."/>
            <person name="Lamour K.H."/>
            <person name="Lee M.K."/>
            <person name="McDonald W.H."/>
            <person name="Medina M."/>
            <person name="Meijer H.J."/>
            <person name="Nordberg E.K."/>
            <person name="Maclean D.J."/>
            <person name="Ospina-Giraldo M.D."/>
            <person name="Morris P.F."/>
            <person name="Phuntumart V."/>
            <person name="Putnam N.H."/>
            <person name="Rash S."/>
            <person name="Rose J.K."/>
            <person name="Sakihama Y."/>
            <person name="Salamov A.A."/>
            <person name="Savidor A."/>
            <person name="Scheuring C.F."/>
            <person name="Smith B.M."/>
            <person name="Sobral B.W."/>
            <person name="Terry A."/>
            <person name="Torto-Alalibo T.A."/>
            <person name="Win J."/>
            <person name="Xu Z."/>
            <person name="Zhang H."/>
            <person name="Grigoriev I.V."/>
            <person name="Rokhsar D.S."/>
            <person name="Boore J.L."/>
        </authorList>
    </citation>
    <scope>NUCLEOTIDE SEQUENCE [LARGE SCALE GENOMIC DNA]</scope>
    <source>
        <strain evidence="5 6">P6497</strain>
    </source>
</reference>
<evidence type="ECO:0000256" key="1">
    <source>
        <dbReference type="SAM" id="MobiDB-lite"/>
    </source>
</evidence>
<evidence type="ECO:0000256" key="2">
    <source>
        <dbReference type="SAM" id="Phobius"/>
    </source>
</evidence>
<evidence type="ECO:0000313" key="5">
    <source>
        <dbReference type="EMBL" id="EGZ20546.1"/>
    </source>
</evidence>